<proteinExistence type="predicted"/>
<gene>
    <name evidence="1" type="ORF">EV199_1697</name>
</gene>
<protein>
    <submittedName>
        <fullName evidence="1">Uncharacterized protein</fullName>
    </submittedName>
</protein>
<dbReference type="Pfam" id="PF26622">
    <property type="entry name" value="DUF8199"/>
    <property type="match status" value="1"/>
</dbReference>
<dbReference type="EMBL" id="SGXA01000001">
    <property type="protein sequence ID" value="RZS75822.1"/>
    <property type="molecule type" value="Genomic_DNA"/>
</dbReference>
<dbReference type="NCBIfam" id="NF047658">
    <property type="entry name" value="HYC_CC_PP"/>
    <property type="match status" value="1"/>
</dbReference>
<sequence>MGSSLFLCCMKQFLVFILAFIYLGSSAGATVHLHYCKGELVDIQLGEKENKSCNGCKAPKKTVKPCMKNCCKDEHRMLKVEKDHQQAGDVQFKFVQPFFHALPVAYFELPDVFVSGSEHVLPDKHAPPLFNSVQLHLLHCNFRV</sequence>
<dbReference type="InterPro" id="IPR058060">
    <property type="entry name" value="HYC_CC_PP"/>
</dbReference>
<comment type="caution">
    <text evidence="1">The sequence shown here is derived from an EMBL/GenBank/DDBJ whole genome shotgun (WGS) entry which is preliminary data.</text>
</comment>
<keyword evidence="2" id="KW-1185">Reference proteome</keyword>
<evidence type="ECO:0000313" key="1">
    <source>
        <dbReference type="EMBL" id="RZS75822.1"/>
    </source>
</evidence>
<reference evidence="1 2" key="1">
    <citation type="submission" date="2019-02" db="EMBL/GenBank/DDBJ databases">
        <title>Genomic Encyclopedia of Type Strains, Phase IV (KMG-IV): sequencing the most valuable type-strain genomes for metagenomic binning, comparative biology and taxonomic classification.</title>
        <authorList>
            <person name="Goeker M."/>
        </authorList>
    </citation>
    <scope>NUCLEOTIDE SEQUENCE [LARGE SCALE GENOMIC DNA]</scope>
    <source>
        <strain evidence="1 2">DSM 18116</strain>
    </source>
</reference>
<dbReference type="AlphaFoldDB" id="A0A4Q7N493"/>
<organism evidence="1 2">
    <name type="scientific">Pseudobacter ginsenosidimutans</name>
    <dbReference type="NCBI Taxonomy" id="661488"/>
    <lineage>
        <taxon>Bacteria</taxon>
        <taxon>Pseudomonadati</taxon>
        <taxon>Bacteroidota</taxon>
        <taxon>Chitinophagia</taxon>
        <taxon>Chitinophagales</taxon>
        <taxon>Chitinophagaceae</taxon>
        <taxon>Pseudobacter</taxon>
    </lineage>
</organism>
<name>A0A4Q7N493_9BACT</name>
<dbReference type="Proteomes" id="UP000293874">
    <property type="component" value="Unassembled WGS sequence"/>
</dbReference>
<accession>A0A4Q7N493</accession>
<dbReference type="InterPro" id="IPR058512">
    <property type="entry name" value="DUF8199"/>
</dbReference>
<evidence type="ECO:0000313" key="2">
    <source>
        <dbReference type="Proteomes" id="UP000293874"/>
    </source>
</evidence>